<gene>
    <name evidence="3" type="ORF">BN980_GECA12s04014g</name>
</gene>
<dbReference type="GO" id="GO:0000329">
    <property type="term" value="C:fungal-type vacuole membrane"/>
    <property type="evidence" value="ECO:0007669"/>
    <property type="project" value="TreeGrafter"/>
</dbReference>
<keyword evidence="2" id="KW-0472">Membrane</keyword>
<dbReference type="PANTHER" id="PTHR28258:SF1">
    <property type="entry name" value="VACUOLAR SEGREGATION PROTEIN 7"/>
    <property type="match status" value="1"/>
</dbReference>
<feature type="region of interest" description="Disordered" evidence="1">
    <location>
        <begin position="1"/>
        <end position="391"/>
    </location>
</feature>
<feature type="compositionally biased region" description="Polar residues" evidence="1">
    <location>
        <begin position="197"/>
        <end position="233"/>
    </location>
</feature>
<feature type="compositionally biased region" description="Polar residues" evidence="1">
    <location>
        <begin position="710"/>
        <end position="724"/>
    </location>
</feature>
<feature type="region of interest" description="Disordered" evidence="1">
    <location>
        <begin position="648"/>
        <end position="670"/>
    </location>
</feature>
<evidence type="ECO:0000256" key="1">
    <source>
        <dbReference type="SAM" id="MobiDB-lite"/>
    </source>
</evidence>
<organism evidence="3 4">
    <name type="scientific">Geotrichum candidum</name>
    <name type="common">Oospora lactis</name>
    <name type="synonym">Dipodascus geotrichum</name>
    <dbReference type="NCBI Taxonomy" id="1173061"/>
    <lineage>
        <taxon>Eukaryota</taxon>
        <taxon>Fungi</taxon>
        <taxon>Dikarya</taxon>
        <taxon>Ascomycota</taxon>
        <taxon>Saccharomycotina</taxon>
        <taxon>Dipodascomycetes</taxon>
        <taxon>Dipodascales</taxon>
        <taxon>Dipodascaceae</taxon>
        <taxon>Geotrichum</taxon>
    </lineage>
</organism>
<feature type="region of interest" description="Disordered" evidence="1">
    <location>
        <begin position="403"/>
        <end position="560"/>
    </location>
</feature>
<feature type="compositionally biased region" description="Polar residues" evidence="1">
    <location>
        <begin position="94"/>
        <end position="103"/>
    </location>
</feature>
<feature type="compositionally biased region" description="Polar residues" evidence="1">
    <location>
        <begin position="464"/>
        <end position="480"/>
    </location>
</feature>
<feature type="compositionally biased region" description="Low complexity" evidence="1">
    <location>
        <begin position="505"/>
        <end position="521"/>
    </location>
</feature>
<name>A0A0J9XG61_GEOCN</name>
<reference evidence="3" key="1">
    <citation type="submission" date="2014-03" db="EMBL/GenBank/DDBJ databases">
        <authorList>
            <person name="Casaregola S."/>
        </authorList>
    </citation>
    <scope>NUCLEOTIDE SEQUENCE [LARGE SCALE GENOMIC DNA]</scope>
    <source>
        <strain evidence="3">CLIB 918</strain>
    </source>
</reference>
<feature type="compositionally biased region" description="Low complexity" evidence="1">
    <location>
        <begin position="529"/>
        <end position="552"/>
    </location>
</feature>
<dbReference type="STRING" id="1173061.A0A0J9XG61"/>
<dbReference type="EMBL" id="CCBN010000012">
    <property type="protein sequence ID" value="CDO55895.1"/>
    <property type="molecule type" value="Genomic_DNA"/>
</dbReference>
<feature type="compositionally biased region" description="Low complexity" evidence="1">
    <location>
        <begin position="186"/>
        <end position="196"/>
    </location>
</feature>
<sequence>MADPLEKKPLPPSSPKVTSNDSDKPNKFTMKPNTSSLDPPPPSDSSAHSTSSTKKKKKRKNLKLPEEPSRDIAPRNRMSVYTSTASSRAKKQSPKPTRSNASKSAVLRRPDFYYDLPSTTASDEQYEDPDEFDEEDEEEDFDQSSDTSSYFPNPRYQRPNSRLHGGQAPGPSKLNTARPYRKLSFTTSSPTPNSPNAAKSTDSNVTPDEPSSPQKVLSVSRTSSISNETVNSKISTSTITPPQTQPETAGTISTSSNATATDTNLPEPDPVHTPMPVAPSPETVKPLSKTINDLASDSMGPVGSQTQYFSEKSSSVEHKLPATSSTWKPNTTTPNSMTVETETVVAGPSLAMPSSNGGTGLKVKKSIDNVNKLSQKAKKKKANSSRPGGSKVQVFAAKIASAVDEVQSSDSDETFVYESNPNEPSPHFINPSVSSSSMRPRFHGRSPSTSSLSGQQPQQPQQQIHLATVQSLQSETQPLTISGGADSYQTLTQSRRSNAQKHYQKQLLDQQSQQIQQQQQPQQPPPPQQEEQFLLQQQQQPQQSQEPQQPSPHSEHQPLEQLNEATSPLLSQSTQQHQNVKDVDSDSLRLNARPSLVSQLTNSSINRHTLNHQPSHSSFYSTKQCQEANHDGIDPHQQPPPTMVVPDATPGLGNTSDSVGNPNSPGTYSPGYMANTSVSSFPMLYKSISSNMRSHLKSNRPYKLSVSKRALQNSSQLRSKQTNGYLDHKSGNQNFRRINSRYPNYEDGDEEEELYNEDDDDFDDDDDDDYYNEYSESTPFRVAMNNKQSTANPNYGSFGGPGGRRAWKGNAHPLYNTGTSNSGSRAYSPHNYKRYGNGADGNNVRFQRIRFTLWMILVILSILGLGFVMGFLLATTKPLHNVAVADVFDILVSDEELMFDVVVEGINPGFLSVEISNVDLDVFARSAYVQEDTASKPKGEPHTMLLGNIQHFEVPLSFEGGVLSRRLLKSVGQFRLVHPGRNTTSSPDDDDSDDADMVLPTESNSNSPGSGGSGGDIDNGQKKWARVSLHPFELIIRGVLKYDLLLSSNKMASISKTVHVDPSAGDSVLIL</sequence>
<dbReference type="Pfam" id="PF12751">
    <property type="entry name" value="Vac7"/>
    <property type="match status" value="2"/>
</dbReference>
<evidence type="ECO:0000313" key="3">
    <source>
        <dbReference type="EMBL" id="CDO55895.1"/>
    </source>
</evidence>
<keyword evidence="2" id="KW-1133">Transmembrane helix</keyword>
<proteinExistence type="predicted"/>
<feature type="compositionally biased region" description="Polar residues" evidence="1">
    <location>
        <begin position="303"/>
        <end position="313"/>
    </location>
</feature>
<feature type="compositionally biased region" description="Polar residues" evidence="1">
    <location>
        <begin position="652"/>
        <end position="667"/>
    </location>
</feature>
<keyword evidence="4" id="KW-1185">Reference proteome</keyword>
<dbReference type="PANTHER" id="PTHR28258">
    <property type="entry name" value="VACUOLAR SEGREGATION PROTEIN 7"/>
    <property type="match status" value="1"/>
</dbReference>
<feature type="region of interest" description="Disordered" evidence="1">
    <location>
        <begin position="708"/>
        <end position="767"/>
    </location>
</feature>
<feature type="compositionally biased region" description="Pro residues" evidence="1">
    <location>
        <begin position="267"/>
        <end position="279"/>
    </location>
</feature>
<accession>A0A0J9XG61</accession>
<keyword evidence="2" id="KW-0812">Transmembrane</keyword>
<dbReference type="GO" id="GO:0010513">
    <property type="term" value="P:positive regulation of phosphatidylinositol biosynthetic process"/>
    <property type="evidence" value="ECO:0007669"/>
    <property type="project" value="TreeGrafter"/>
</dbReference>
<protein>
    <submittedName>
        <fullName evidence="3">Similar to Saccharomyces cerevisiae YNL054W VAC7 Integral vacuolar membrane protein involved in vacuole inheritance and morphology</fullName>
    </submittedName>
</protein>
<dbReference type="Proteomes" id="UP000242525">
    <property type="component" value="Unassembled WGS sequence"/>
</dbReference>
<evidence type="ECO:0000256" key="2">
    <source>
        <dbReference type="SAM" id="Phobius"/>
    </source>
</evidence>
<feature type="compositionally biased region" description="Polar residues" evidence="1">
    <location>
        <begin position="487"/>
        <end position="497"/>
    </location>
</feature>
<evidence type="ECO:0000313" key="4">
    <source>
        <dbReference type="Proteomes" id="UP000242525"/>
    </source>
</evidence>
<feature type="compositionally biased region" description="Acidic residues" evidence="1">
    <location>
        <begin position="124"/>
        <end position="143"/>
    </location>
</feature>
<dbReference type="OrthoDB" id="1204at2759"/>
<feature type="compositionally biased region" description="Low complexity" evidence="1">
    <location>
        <begin position="234"/>
        <end position="263"/>
    </location>
</feature>
<feature type="compositionally biased region" description="Acidic residues" evidence="1">
    <location>
        <begin position="746"/>
        <end position="767"/>
    </location>
</feature>
<feature type="compositionally biased region" description="Polar residues" evidence="1">
    <location>
        <begin position="322"/>
        <end position="341"/>
    </location>
</feature>
<comment type="caution">
    <text evidence="3">The sequence shown here is derived from an EMBL/GenBank/DDBJ whole genome shotgun (WGS) entry which is preliminary data.</text>
</comment>
<dbReference type="GO" id="GO:0000011">
    <property type="term" value="P:vacuole inheritance"/>
    <property type="evidence" value="ECO:0007669"/>
    <property type="project" value="TreeGrafter"/>
</dbReference>
<feature type="transmembrane region" description="Helical" evidence="2">
    <location>
        <begin position="851"/>
        <end position="874"/>
    </location>
</feature>
<dbReference type="GO" id="GO:1903778">
    <property type="term" value="P:protein localization to vacuolar membrane"/>
    <property type="evidence" value="ECO:0007669"/>
    <property type="project" value="TreeGrafter"/>
</dbReference>
<feature type="compositionally biased region" description="Basic and acidic residues" evidence="1">
    <location>
        <begin position="63"/>
        <end position="74"/>
    </location>
</feature>
<dbReference type="GO" id="GO:0070772">
    <property type="term" value="C:PAS complex"/>
    <property type="evidence" value="ECO:0007669"/>
    <property type="project" value="TreeGrafter"/>
</dbReference>
<dbReference type="AlphaFoldDB" id="A0A0J9XG61"/>
<feature type="compositionally biased region" description="Acidic residues" evidence="1">
    <location>
        <begin position="987"/>
        <end position="996"/>
    </location>
</feature>
<feature type="compositionally biased region" description="Basic residues" evidence="1">
    <location>
        <begin position="53"/>
        <end position="62"/>
    </location>
</feature>
<dbReference type="InterPro" id="IPR024260">
    <property type="entry name" value="Vac7"/>
</dbReference>
<feature type="region of interest" description="Disordered" evidence="1">
    <location>
        <begin position="978"/>
        <end position="1019"/>
    </location>
</feature>